<sequence>MGISGFLPTSQVSSKTVPPLGISPLGISTEAESMTSSCSSSTSSTSPTSSTSSSTSSTSSISSTSSSSSSMHCGGSRNEASGSAYQRAQGHLKAMTKTQDKQYYHPKIQTHSRKLMTKTSVLYTNLKTDTLEQMVSPSIVVVSSYSSTETKTTTPKKRSIF</sequence>
<name>A0A8T2B3Q5_9BRAS</name>
<proteinExistence type="predicted"/>
<protein>
    <submittedName>
        <fullName evidence="2">Uncharacterized protein</fullName>
    </submittedName>
</protein>
<dbReference type="AlphaFoldDB" id="A0A8T2B3Q5"/>
<evidence type="ECO:0000313" key="2">
    <source>
        <dbReference type="EMBL" id="KAG7578664.1"/>
    </source>
</evidence>
<evidence type="ECO:0000256" key="1">
    <source>
        <dbReference type="SAM" id="MobiDB-lite"/>
    </source>
</evidence>
<organism evidence="2 3">
    <name type="scientific">Arabidopsis thaliana x Arabidopsis arenosa</name>
    <dbReference type="NCBI Taxonomy" id="1240361"/>
    <lineage>
        <taxon>Eukaryota</taxon>
        <taxon>Viridiplantae</taxon>
        <taxon>Streptophyta</taxon>
        <taxon>Embryophyta</taxon>
        <taxon>Tracheophyta</taxon>
        <taxon>Spermatophyta</taxon>
        <taxon>Magnoliopsida</taxon>
        <taxon>eudicotyledons</taxon>
        <taxon>Gunneridae</taxon>
        <taxon>Pentapetalae</taxon>
        <taxon>rosids</taxon>
        <taxon>malvids</taxon>
        <taxon>Brassicales</taxon>
        <taxon>Brassicaceae</taxon>
        <taxon>Camelineae</taxon>
        <taxon>Arabidopsis</taxon>
    </lineage>
</organism>
<reference evidence="2 3" key="1">
    <citation type="submission" date="2020-12" db="EMBL/GenBank/DDBJ databases">
        <title>Concerted genomic and epigenomic changes stabilize Arabidopsis allopolyploids.</title>
        <authorList>
            <person name="Chen Z."/>
        </authorList>
    </citation>
    <scope>NUCLEOTIDE SEQUENCE [LARGE SCALE GENOMIC DNA]</scope>
    <source>
        <strain evidence="2">Allo738</strain>
        <tissue evidence="2">Leaf</tissue>
    </source>
</reference>
<feature type="region of interest" description="Disordered" evidence="1">
    <location>
        <begin position="1"/>
        <end position="107"/>
    </location>
</feature>
<feature type="compositionally biased region" description="Low complexity" evidence="1">
    <location>
        <begin position="33"/>
        <end position="70"/>
    </location>
</feature>
<dbReference type="EMBL" id="JAEFBK010000008">
    <property type="protein sequence ID" value="KAG7578664.1"/>
    <property type="molecule type" value="Genomic_DNA"/>
</dbReference>
<keyword evidence="3" id="KW-1185">Reference proteome</keyword>
<dbReference type="Proteomes" id="UP000694240">
    <property type="component" value="Chromosome 8"/>
</dbReference>
<comment type="caution">
    <text evidence="2">The sequence shown here is derived from an EMBL/GenBank/DDBJ whole genome shotgun (WGS) entry which is preliminary data.</text>
</comment>
<feature type="compositionally biased region" description="Polar residues" evidence="1">
    <location>
        <begin position="7"/>
        <end position="16"/>
    </location>
</feature>
<accession>A0A8T2B3Q5</accession>
<evidence type="ECO:0000313" key="3">
    <source>
        <dbReference type="Proteomes" id="UP000694240"/>
    </source>
</evidence>
<gene>
    <name evidence="2" type="ORF">ISN45_Aa03g028350</name>
</gene>